<protein>
    <recommendedName>
        <fullName evidence="3">DUF4384 domain-containing protein</fullName>
    </recommendedName>
</protein>
<dbReference type="Proteomes" id="UP000184600">
    <property type="component" value="Unassembled WGS sequence"/>
</dbReference>
<name>A0A1M7YRL6_9VIBR</name>
<keyword evidence="2" id="KW-1185">Reference proteome</keyword>
<dbReference type="RefSeq" id="WP_262021648.1">
    <property type="nucleotide sequence ID" value="NZ_AP024897.1"/>
</dbReference>
<proteinExistence type="predicted"/>
<organism evidence="1 2">
    <name type="scientific">Vibrio quintilis</name>
    <dbReference type="NCBI Taxonomy" id="1117707"/>
    <lineage>
        <taxon>Bacteria</taxon>
        <taxon>Pseudomonadati</taxon>
        <taxon>Pseudomonadota</taxon>
        <taxon>Gammaproteobacteria</taxon>
        <taxon>Vibrionales</taxon>
        <taxon>Vibrionaceae</taxon>
        <taxon>Vibrio</taxon>
    </lineage>
</organism>
<evidence type="ECO:0000313" key="1">
    <source>
        <dbReference type="EMBL" id="SHO55205.1"/>
    </source>
</evidence>
<reference evidence="2" key="1">
    <citation type="submission" date="2016-12" db="EMBL/GenBank/DDBJ databases">
        <authorList>
            <person name="Rodrigo-Torres L."/>
            <person name="Arahal R.D."/>
            <person name="Lucena T."/>
        </authorList>
    </citation>
    <scope>NUCLEOTIDE SEQUENCE [LARGE SCALE GENOMIC DNA]</scope>
</reference>
<evidence type="ECO:0008006" key="3">
    <source>
        <dbReference type="Google" id="ProtNLM"/>
    </source>
</evidence>
<dbReference type="EMBL" id="FRFG01000012">
    <property type="protein sequence ID" value="SHO55205.1"/>
    <property type="molecule type" value="Genomic_DNA"/>
</dbReference>
<dbReference type="Gene3D" id="3.10.28.20">
    <property type="entry name" value="Acetamidase/Formamidase-like domains"/>
    <property type="match status" value="1"/>
</dbReference>
<evidence type="ECO:0000313" key="2">
    <source>
        <dbReference type="Proteomes" id="UP000184600"/>
    </source>
</evidence>
<sequence length="342" mass="38481">MAGLFFSGFLHATPDWFGVHSEDDAKIYGYGQGATLQQAKTQAYSDLANIVEVRIINQTTSKKVYRQGQLDTSVISGQSSHSDVVFRNNVVVANSTLSDGVYYVALLYNKAGFYQRLYDWLSKSGCQNSPQSYWYHVSFLQSWLRDKKCLPEIHIERFAGGWQLTSHAGSLVLPDAQYDSLFYTHGSGSIQLHSTKSRLKPGDYYFISLYVKQAGYLSLFQVYKNGSTGVLLSNQPVQAGEVIHYPDARDYEGIEALLELEGESTFDANIALLCDEKIDTSIFEMLDESPLSDDESGFNLILDKSQHCLYRMERLTIRNPGVIPTGQAYRLRSHSMHGKHDD</sequence>
<accession>A0A1M7YRL6</accession>
<dbReference type="STRING" id="1117707.VQ7734_00924"/>
<gene>
    <name evidence="1" type="ORF">VQ7734_00924</name>
</gene>
<dbReference type="AlphaFoldDB" id="A0A1M7YRL6"/>